<dbReference type="PANTHER" id="PTHR43641">
    <property type="entry name" value="FORMATE ACETYLTRANSFERASE 3-RELATED"/>
    <property type="match status" value="1"/>
</dbReference>
<organism evidence="6 7">
    <name type="scientific">Candidatus Sediminicultor quintus</name>
    <dbReference type="NCBI Taxonomy" id="1797291"/>
    <lineage>
        <taxon>Bacteria</taxon>
        <taxon>Pseudomonadati</taxon>
        <taxon>Atribacterota</taxon>
        <taxon>Candidatus Phoenicimicrobiia</taxon>
        <taxon>Candidatus Pheonicimicrobiales</taxon>
        <taxon>Candidatus Phoenicimicrobiaceae</taxon>
        <taxon>Candidatus Sediminicultor</taxon>
    </lineage>
</organism>
<feature type="modified residue" description="Glycine radical" evidence="3">
    <location>
        <position position="774"/>
    </location>
</feature>
<dbReference type="PROSITE" id="PS51554">
    <property type="entry name" value="PFL"/>
    <property type="match status" value="1"/>
</dbReference>
<dbReference type="AlphaFoldDB" id="A0A1F5A5J3"/>
<dbReference type="Proteomes" id="UP000177701">
    <property type="component" value="Unassembled WGS sequence"/>
</dbReference>
<evidence type="ECO:0000256" key="1">
    <source>
        <dbReference type="ARBA" id="ARBA00022818"/>
    </source>
</evidence>
<dbReference type="Pfam" id="PF01228">
    <property type="entry name" value="Gly_radical"/>
    <property type="match status" value="1"/>
</dbReference>
<dbReference type="InterPro" id="IPR051215">
    <property type="entry name" value="GRE"/>
</dbReference>
<gene>
    <name evidence="6" type="ORF">A2V47_06170</name>
</gene>
<reference evidence="6 7" key="1">
    <citation type="journal article" date="2016" name="Nat. Commun.">
        <title>Thousands of microbial genomes shed light on interconnected biogeochemical processes in an aquifer system.</title>
        <authorList>
            <person name="Anantharaman K."/>
            <person name="Brown C.T."/>
            <person name="Hug L.A."/>
            <person name="Sharon I."/>
            <person name="Castelle C.J."/>
            <person name="Probst A.J."/>
            <person name="Thomas B.C."/>
            <person name="Singh A."/>
            <person name="Wilkins M.J."/>
            <person name="Karaoz U."/>
            <person name="Brodie E.L."/>
            <person name="Williams K.H."/>
            <person name="Hubbard S.S."/>
            <person name="Banfield J.F."/>
        </authorList>
    </citation>
    <scope>NUCLEOTIDE SEQUENCE [LARGE SCALE GENOMIC DNA]</scope>
</reference>
<evidence type="ECO:0008006" key="8">
    <source>
        <dbReference type="Google" id="ProtNLM"/>
    </source>
</evidence>
<evidence type="ECO:0000313" key="6">
    <source>
        <dbReference type="EMBL" id="OGD13840.1"/>
    </source>
</evidence>
<proteinExistence type="predicted"/>
<feature type="domain" description="PFL" evidence="5">
    <location>
        <begin position="1"/>
        <end position="660"/>
    </location>
</feature>
<dbReference type="STRING" id="1797291.A2V47_06170"/>
<dbReference type="EMBL" id="MEYH01000099">
    <property type="protein sequence ID" value="OGD13840.1"/>
    <property type="molecule type" value="Genomic_DNA"/>
</dbReference>
<dbReference type="PROSITE" id="PS51149">
    <property type="entry name" value="GLY_RADICAL_2"/>
    <property type="match status" value="1"/>
</dbReference>
<dbReference type="InterPro" id="IPR004184">
    <property type="entry name" value="PFL_dom"/>
</dbReference>
<dbReference type="GO" id="GO:0016829">
    <property type="term" value="F:lyase activity"/>
    <property type="evidence" value="ECO:0007669"/>
    <property type="project" value="UniProtKB-KW"/>
</dbReference>
<dbReference type="GO" id="GO:0005829">
    <property type="term" value="C:cytosol"/>
    <property type="evidence" value="ECO:0007669"/>
    <property type="project" value="TreeGrafter"/>
</dbReference>
<evidence type="ECO:0000259" key="5">
    <source>
        <dbReference type="PROSITE" id="PS51554"/>
    </source>
</evidence>
<dbReference type="Gene3D" id="3.20.70.20">
    <property type="match status" value="1"/>
</dbReference>
<keyword evidence="1 3" id="KW-0556">Organic radical</keyword>
<dbReference type="InterPro" id="IPR001150">
    <property type="entry name" value="Gly_radical"/>
</dbReference>
<sequence length="802" mass="90768">MALEEILDVERLKKYLDLIIKRNAEKQNLIGWVLAKDIQRKKLLEIGDKYSPAMTQGILIESICEQLPIFIEPGQIFAGTEEDAFSASYALINPAFRIENFQGYNDEMAFYNDVKPNDKIADIEVSEKMIEDNRKFWGKHPSVVKIRDIYKKTGNQTREAVYFVERVTGHTIPGFEETLKEGLEYKITELKQQKNKFPAKSDYFDSIIKALQSTITLANRYSKLAGKKSEQEINPLRKKELQLIAKTCHKVPYKGAENLYEALQSYILLWQVMNLEQLPNPYAFSVGNLDRIMQPYYKRTKISKKLAMQLIRHFLAFFEVGDRDWAISQNIMVGGSEAKGNDLSNDMTYIILEAYHQSNRPQPNFSVKMHPHTPFKFYWAISKFMFNFGHSSPSFLNDIAVFSALKKKGVAKEDLKDYAIAGCQEPLIKGKENGNTTNSWLNLAKVLEISLNNGYSLITGKKLGPSYKELGLEENSFSSFTETKRVFYRYLDYFIMKMVEAANECTEALSLLPVPFASFFMGGGETGIDMRDCNNGLGTKYNASGCLIHGLATTADSLTVIKYLFDPDSKIIFSLSDLIAALKRNFEGFKELQNIIQQVPKYGNNIPYADTEAVELVKIVSEKINRQKNTFDKNFAADWSSPSTNLLYGYWTGATPDGRKARESLSFGLDPSPEMATNGLLTRILSQSKLDYEIMTGGSAVAMSINPEGVKGMNLEQKAQYLKDIIGAIFDYSLEGKGQGLGYVYFNVFSSKQLLDVAEHPEKYPYPVIVRIHGQYGDARKLSPDILKKDIIPRLDPGSISF</sequence>
<protein>
    <recommendedName>
        <fullName evidence="8">Formate acetyltransferase</fullName>
    </recommendedName>
</protein>
<dbReference type="Pfam" id="PF02901">
    <property type="entry name" value="PFL-like"/>
    <property type="match status" value="1"/>
</dbReference>
<keyword evidence="2" id="KW-0456">Lyase</keyword>
<feature type="domain" description="Glycine radical" evidence="4">
    <location>
        <begin position="667"/>
        <end position="800"/>
    </location>
</feature>
<comment type="caution">
    <text evidence="6">The sequence shown here is derived from an EMBL/GenBank/DDBJ whole genome shotgun (WGS) entry which is preliminary data.</text>
</comment>
<accession>A0A1F5A5J3</accession>
<dbReference type="SUPFAM" id="SSF51998">
    <property type="entry name" value="PFL-like glycyl radical enzymes"/>
    <property type="match status" value="1"/>
</dbReference>
<name>A0A1F5A5J3_9BACT</name>
<evidence type="ECO:0000259" key="4">
    <source>
        <dbReference type="PROSITE" id="PS51149"/>
    </source>
</evidence>
<evidence type="ECO:0000256" key="2">
    <source>
        <dbReference type="ARBA" id="ARBA00023239"/>
    </source>
</evidence>
<evidence type="ECO:0000313" key="7">
    <source>
        <dbReference type="Proteomes" id="UP000177701"/>
    </source>
</evidence>
<evidence type="ECO:0000256" key="3">
    <source>
        <dbReference type="PROSITE-ProRule" id="PRU00493"/>
    </source>
</evidence>
<dbReference type="PANTHER" id="PTHR43641:SF2">
    <property type="entry name" value="DEHYDRATASE YBIW-RELATED"/>
    <property type="match status" value="1"/>
</dbReference>